<name>A0AAW6HS84_XYLFS</name>
<dbReference type="InterPro" id="IPR041535">
    <property type="entry name" value="VbhA"/>
</dbReference>
<evidence type="ECO:0000313" key="3">
    <source>
        <dbReference type="Proteomes" id="UP001220702"/>
    </source>
</evidence>
<gene>
    <name evidence="2" type="ORF">LOK82_00165</name>
</gene>
<reference evidence="2" key="1">
    <citation type="submission" date="2021-11" db="EMBL/GenBank/DDBJ databases">
        <authorList>
            <person name="Denance N."/>
            <person name="Briand M."/>
            <person name="Dupas E."/>
            <person name="Durand K."/>
            <person name="Legendre B."/>
            <person name="Cunty A."/>
            <person name="Donnadieu C."/>
            <person name="Lopez Roques C."/>
            <person name="Cesbron S."/>
            <person name="Jacques M.A."/>
        </authorList>
    </citation>
    <scope>NUCLEOTIDE SEQUENCE</scope>
    <source>
        <strain evidence="2">CFBP8070</strain>
    </source>
</reference>
<organism evidence="2 3">
    <name type="scientific">Xylella fastidiosa subsp. multiplex</name>
    <dbReference type="NCBI Taxonomy" id="644357"/>
    <lineage>
        <taxon>Bacteria</taxon>
        <taxon>Pseudomonadati</taxon>
        <taxon>Pseudomonadota</taxon>
        <taxon>Gammaproteobacteria</taxon>
        <taxon>Lysobacterales</taxon>
        <taxon>Lysobacteraceae</taxon>
        <taxon>Xylella</taxon>
    </lineage>
</organism>
<dbReference type="InterPro" id="IPR043038">
    <property type="entry name" value="VbhA_sf"/>
</dbReference>
<dbReference type="RefSeq" id="WP_004087046.1">
    <property type="nucleotide sequence ID" value="NZ_CP052854.1"/>
</dbReference>
<protein>
    <submittedName>
        <fullName evidence="2">Antitoxin VbhA family protein</fullName>
    </submittedName>
</protein>
<comment type="caution">
    <text evidence="2">The sequence shown here is derived from an EMBL/GenBank/DDBJ whole genome shotgun (WGS) entry which is preliminary data.</text>
</comment>
<dbReference type="Pfam" id="PF18495">
    <property type="entry name" value="VbhA"/>
    <property type="match status" value="1"/>
</dbReference>
<sequence length="62" mass="6856">MLTDHEKAERRAVVQSALASQRIEGLEPDAQAVVDAECWARGEMTIAAAVDQYKARVRLQMA</sequence>
<evidence type="ECO:0000313" key="2">
    <source>
        <dbReference type="EMBL" id="MDC6407175.1"/>
    </source>
</evidence>
<dbReference type="AlphaFoldDB" id="A0AAW6HS84"/>
<accession>A0AAW6HS84</accession>
<feature type="domain" description="Antitoxin VbhA" evidence="1">
    <location>
        <begin position="10"/>
        <end position="56"/>
    </location>
</feature>
<dbReference type="Proteomes" id="UP001220702">
    <property type="component" value="Unassembled WGS sequence"/>
</dbReference>
<dbReference type="CDD" id="cd11586">
    <property type="entry name" value="VbhA_like"/>
    <property type="match status" value="1"/>
</dbReference>
<dbReference type="Gene3D" id="1.10.8.1050">
    <property type="entry name" value="Antitoxin VbhA-like"/>
    <property type="match status" value="1"/>
</dbReference>
<proteinExistence type="predicted"/>
<evidence type="ECO:0000259" key="1">
    <source>
        <dbReference type="Pfam" id="PF18495"/>
    </source>
</evidence>
<dbReference type="EMBL" id="JAJKGN010000001">
    <property type="protein sequence ID" value="MDC6407175.1"/>
    <property type="molecule type" value="Genomic_DNA"/>
</dbReference>
<reference evidence="2" key="2">
    <citation type="journal article" date="2023" name="Commun. Biol.">
        <title>Suspicions of two bridgehead invasions of Xylella fastidiosa subsp. multiplex in France.</title>
        <authorList>
            <person name="Dupas E."/>
            <person name="Durand K."/>
            <person name="Rieux A."/>
            <person name="Briand M."/>
            <person name="Pruvost O."/>
            <person name="Cunty A."/>
            <person name="Denance N."/>
            <person name="Donnadieu C."/>
            <person name="Legendre B."/>
            <person name="Lopez-Roques C."/>
            <person name="Cesbron S."/>
            <person name="Ravigne V."/>
            <person name="Jacques M.A."/>
        </authorList>
    </citation>
    <scope>NUCLEOTIDE SEQUENCE</scope>
    <source>
        <strain evidence="2">CFBP8070</strain>
    </source>
</reference>
<dbReference type="InterPro" id="IPR033788">
    <property type="entry name" value="VbhA-like"/>
</dbReference>